<accession>A0AAE0YC09</accession>
<name>A0AAE0YC09_9GAST</name>
<protein>
    <submittedName>
        <fullName evidence="1">Uncharacterized protein</fullName>
    </submittedName>
</protein>
<keyword evidence="2" id="KW-1185">Reference proteome</keyword>
<sequence length="98" mass="10725">MPSMEELAWGECVCVGGGLCHWTWQGDGGMGWVVGETVGPSHQVLYALIGSIEGHRPAPRWLNHRDPPCRHQMLPSLQPSPCNIFVIGDSWDLTACNS</sequence>
<proteinExistence type="predicted"/>
<evidence type="ECO:0000313" key="2">
    <source>
        <dbReference type="Proteomes" id="UP001283361"/>
    </source>
</evidence>
<reference evidence="1" key="1">
    <citation type="journal article" date="2023" name="G3 (Bethesda)">
        <title>A reference genome for the long-term kleptoplast-retaining sea slug Elysia crispata morphotype clarki.</title>
        <authorList>
            <person name="Eastman K.E."/>
            <person name="Pendleton A.L."/>
            <person name="Shaikh M.A."/>
            <person name="Suttiyut T."/>
            <person name="Ogas R."/>
            <person name="Tomko P."/>
            <person name="Gavelis G."/>
            <person name="Widhalm J.R."/>
            <person name="Wisecaver J.H."/>
        </authorList>
    </citation>
    <scope>NUCLEOTIDE SEQUENCE</scope>
    <source>
        <strain evidence="1">ECLA1</strain>
    </source>
</reference>
<dbReference type="AlphaFoldDB" id="A0AAE0YC09"/>
<dbReference type="Proteomes" id="UP001283361">
    <property type="component" value="Unassembled WGS sequence"/>
</dbReference>
<organism evidence="1 2">
    <name type="scientific">Elysia crispata</name>
    <name type="common">lettuce slug</name>
    <dbReference type="NCBI Taxonomy" id="231223"/>
    <lineage>
        <taxon>Eukaryota</taxon>
        <taxon>Metazoa</taxon>
        <taxon>Spiralia</taxon>
        <taxon>Lophotrochozoa</taxon>
        <taxon>Mollusca</taxon>
        <taxon>Gastropoda</taxon>
        <taxon>Heterobranchia</taxon>
        <taxon>Euthyneura</taxon>
        <taxon>Panpulmonata</taxon>
        <taxon>Sacoglossa</taxon>
        <taxon>Placobranchoidea</taxon>
        <taxon>Plakobranchidae</taxon>
        <taxon>Elysia</taxon>
    </lineage>
</organism>
<comment type="caution">
    <text evidence="1">The sequence shown here is derived from an EMBL/GenBank/DDBJ whole genome shotgun (WGS) entry which is preliminary data.</text>
</comment>
<gene>
    <name evidence="1" type="ORF">RRG08_000448</name>
</gene>
<evidence type="ECO:0000313" key="1">
    <source>
        <dbReference type="EMBL" id="KAK3740461.1"/>
    </source>
</evidence>
<dbReference type="EMBL" id="JAWDGP010006468">
    <property type="protein sequence ID" value="KAK3740461.1"/>
    <property type="molecule type" value="Genomic_DNA"/>
</dbReference>